<evidence type="ECO:0000313" key="2">
    <source>
        <dbReference type="Proteomes" id="UP000828390"/>
    </source>
</evidence>
<organism evidence="1 2">
    <name type="scientific">Dreissena polymorpha</name>
    <name type="common">Zebra mussel</name>
    <name type="synonym">Mytilus polymorpha</name>
    <dbReference type="NCBI Taxonomy" id="45954"/>
    <lineage>
        <taxon>Eukaryota</taxon>
        <taxon>Metazoa</taxon>
        <taxon>Spiralia</taxon>
        <taxon>Lophotrochozoa</taxon>
        <taxon>Mollusca</taxon>
        <taxon>Bivalvia</taxon>
        <taxon>Autobranchia</taxon>
        <taxon>Heteroconchia</taxon>
        <taxon>Euheterodonta</taxon>
        <taxon>Imparidentia</taxon>
        <taxon>Neoheterodontei</taxon>
        <taxon>Myida</taxon>
        <taxon>Dreissenoidea</taxon>
        <taxon>Dreissenidae</taxon>
        <taxon>Dreissena</taxon>
    </lineage>
</organism>
<comment type="caution">
    <text evidence="1">The sequence shown here is derived from an EMBL/GenBank/DDBJ whole genome shotgun (WGS) entry which is preliminary data.</text>
</comment>
<sequence>MNRIPVRVREAENYNGRGMVRGDNPQKGLGFGLGVGLGNHEFDIRAPHKGKKGTISNLGCVGVFQRTQNIPLPVSSEMLTTWQVVGDIQ</sequence>
<protein>
    <submittedName>
        <fullName evidence="1">Uncharacterized protein</fullName>
    </submittedName>
</protein>
<accession>A0A9D4GNM5</accession>
<dbReference type="Proteomes" id="UP000828390">
    <property type="component" value="Unassembled WGS sequence"/>
</dbReference>
<name>A0A9D4GNM5_DREPO</name>
<reference evidence="1" key="2">
    <citation type="submission" date="2020-11" db="EMBL/GenBank/DDBJ databases">
        <authorList>
            <person name="McCartney M.A."/>
            <person name="Auch B."/>
            <person name="Kono T."/>
            <person name="Mallez S."/>
            <person name="Becker A."/>
            <person name="Gohl D.M."/>
            <person name="Silverstein K.A.T."/>
            <person name="Koren S."/>
            <person name="Bechman K.B."/>
            <person name="Herman A."/>
            <person name="Abrahante J.E."/>
            <person name="Garbe J."/>
        </authorList>
    </citation>
    <scope>NUCLEOTIDE SEQUENCE</scope>
    <source>
        <strain evidence="1">Duluth1</strain>
        <tissue evidence="1">Whole animal</tissue>
    </source>
</reference>
<dbReference type="AlphaFoldDB" id="A0A9D4GNM5"/>
<gene>
    <name evidence="1" type="ORF">DPMN_122046</name>
</gene>
<proteinExistence type="predicted"/>
<dbReference type="EMBL" id="JAIWYP010000005">
    <property type="protein sequence ID" value="KAH3820300.1"/>
    <property type="molecule type" value="Genomic_DNA"/>
</dbReference>
<keyword evidence="2" id="KW-1185">Reference proteome</keyword>
<evidence type="ECO:0000313" key="1">
    <source>
        <dbReference type="EMBL" id="KAH3820300.1"/>
    </source>
</evidence>
<reference evidence="1" key="1">
    <citation type="journal article" date="2019" name="bioRxiv">
        <title>The Genome of the Zebra Mussel, Dreissena polymorpha: A Resource for Invasive Species Research.</title>
        <authorList>
            <person name="McCartney M.A."/>
            <person name="Auch B."/>
            <person name="Kono T."/>
            <person name="Mallez S."/>
            <person name="Zhang Y."/>
            <person name="Obille A."/>
            <person name="Becker A."/>
            <person name="Abrahante J.E."/>
            <person name="Garbe J."/>
            <person name="Badalamenti J.P."/>
            <person name="Herman A."/>
            <person name="Mangelson H."/>
            <person name="Liachko I."/>
            <person name="Sullivan S."/>
            <person name="Sone E.D."/>
            <person name="Koren S."/>
            <person name="Silverstein K.A.T."/>
            <person name="Beckman K.B."/>
            <person name="Gohl D.M."/>
        </authorList>
    </citation>
    <scope>NUCLEOTIDE SEQUENCE</scope>
    <source>
        <strain evidence="1">Duluth1</strain>
        <tissue evidence="1">Whole animal</tissue>
    </source>
</reference>